<comment type="cofactor">
    <cofactor evidence="1">
        <name>Fe cation</name>
        <dbReference type="ChEBI" id="CHEBI:24875"/>
    </cofactor>
</comment>
<dbReference type="SUPFAM" id="SSF52218">
    <property type="entry name" value="Flavoproteins"/>
    <property type="match status" value="1"/>
</dbReference>
<dbReference type="PANTHER" id="PTHR32145">
    <property type="entry name" value="DIFLAVIN FLAVOPROTEIN A 2-RELATED"/>
    <property type="match status" value="1"/>
</dbReference>
<gene>
    <name evidence="6" type="ORF">IAC95_03075</name>
</gene>
<dbReference type="InterPro" id="IPR051285">
    <property type="entry name" value="NADH_oxidoreductase_modular"/>
</dbReference>
<dbReference type="SMART" id="SM00849">
    <property type="entry name" value="Lactamase_B"/>
    <property type="match status" value="1"/>
</dbReference>
<sequence>MKVTEDIRYVGVNDHNLDMFESMYKVPKGMAYNSYVIIDEKIAVMDSVEEDFGNEWLENLRRELKGRTPDYLVVQHMEPDHSANIVNFLEAFPNATVVSNSKAFAMLNNYFGCLCFNRQEVKDNEVLCLGKHNLQFLFAPMVHWPEVMVTYDSTDKVLFSADAFGKFGALDCNESWDDEARRYYIGIVGKYGVQVQALLKKISQLPVEAICPLHGPVLTDNIAHCLKMYDVWSGYGVESDGVLIAYTSVYGHTEKAALFAKELLEKCGQKVVVHDLARCDLSQAVADAFRYGKILLATTTYNMQVFPPMRNFVLSLTDRNFQNRTLAIIENGSWAPMAAKVLETMFANSKNVNTVGTVTIRSSMTEENKQQIEQLVEKLCR</sequence>
<dbReference type="Gene3D" id="3.40.50.360">
    <property type="match status" value="1"/>
</dbReference>
<organism evidence="6 7">
    <name type="scientific">Candidatus Fimimonas gallinarum</name>
    <dbReference type="NCBI Taxonomy" id="2840821"/>
    <lineage>
        <taxon>Bacteria</taxon>
        <taxon>Pseudomonadati</taxon>
        <taxon>Myxococcota</taxon>
        <taxon>Myxococcia</taxon>
        <taxon>Myxococcales</taxon>
        <taxon>Cystobacterineae</taxon>
        <taxon>Myxococcaceae</taxon>
        <taxon>Myxococcaceae incertae sedis</taxon>
        <taxon>Candidatus Fimimonas</taxon>
    </lineage>
</organism>
<dbReference type="PROSITE" id="PS50902">
    <property type="entry name" value="FLAVODOXIN_LIKE"/>
    <property type="match status" value="1"/>
</dbReference>
<dbReference type="PIRSF" id="PIRSF005243">
    <property type="entry name" value="ROO"/>
    <property type="match status" value="1"/>
</dbReference>
<dbReference type="InterPro" id="IPR008254">
    <property type="entry name" value="Flavodoxin/NO_synth"/>
</dbReference>
<dbReference type="InterPro" id="IPR036866">
    <property type="entry name" value="RibonucZ/Hydroxyglut_hydro"/>
</dbReference>
<dbReference type="EMBL" id="DVHL01000027">
    <property type="protein sequence ID" value="HIR65849.1"/>
    <property type="molecule type" value="Genomic_DNA"/>
</dbReference>
<keyword evidence="3" id="KW-0813">Transport</keyword>
<dbReference type="InterPro" id="IPR029039">
    <property type="entry name" value="Flavoprotein-like_sf"/>
</dbReference>
<dbReference type="InterPro" id="IPR045761">
    <property type="entry name" value="ODP_dom"/>
</dbReference>
<evidence type="ECO:0000256" key="1">
    <source>
        <dbReference type="ARBA" id="ARBA00001962"/>
    </source>
</evidence>
<dbReference type="CDD" id="cd07709">
    <property type="entry name" value="flavodiiron_proteins_MBL-fold"/>
    <property type="match status" value="1"/>
</dbReference>
<keyword evidence="4" id="KW-0249">Electron transport</keyword>
<dbReference type="GO" id="GO:0010181">
    <property type="term" value="F:FMN binding"/>
    <property type="evidence" value="ECO:0007669"/>
    <property type="project" value="InterPro"/>
</dbReference>
<dbReference type="SUPFAM" id="SSF56281">
    <property type="entry name" value="Metallo-hydrolase/oxidoreductase"/>
    <property type="match status" value="1"/>
</dbReference>
<accession>A0A9D1E4A8</accession>
<comment type="caution">
    <text evidence="6">The sequence shown here is derived from an EMBL/GenBank/DDBJ whole genome shotgun (WGS) entry which is preliminary data.</text>
</comment>
<dbReference type="PANTHER" id="PTHR32145:SF20">
    <property type="entry name" value="FLAVOPROTEIN"/>
    <property type="match status" value="1"/>
</dbReference>
<evidence type="ECO:0000256" key="2">
    <source>
        <dbReference type="ARBA" id="ARBA00007121"/>
    </source>
</evidence>
<feature type="domain" description="Flavodoxin-like" evidence="5">
    <location>
        <begin position="242"/>
        <end position="380"/>
    </location>
</feature>
<evidence type="ECO:0000313" key="7">
    <source>
        <dbReference type="Proteomes" id="UP000824200"/>
    </source>
</evidence>
<dbReference type="Proteomes" id="UP000824200">
    <property type="component" value="Unassembled WGS sequence"/>
</dbReference>
<dbReference type="GO" id="GO:0046872">
    <property type="term" value="F:metal ion binding"/>
    <property type="evidence" value="ECO:0007669"/>
    <property type="project" value="InterPro"/>
</dbReference>
<evidence type="ECO:0000256" key="4">
    <source>
        <dbReference type="ARBA" id="ARBA00022982"/>
    </source>
</evidence>
<evidence type="ECO:0000256" key="3">
    <source>
        <dbReference type="ARBA" id="ARBA00022448"/>
    </source>
</evidence>
<reference evidence="6" key="1">
    <citation type="submission" date="2020-10" db="EMBL/GenBank/DDBJ databases">
        <authorList>
            <person name="Gilroy R."/>
        </authorList>
    </citation>
    <scope>NUCLEOTIDE SEQUENCE</scope>
    <source>
        <strain evidence="6">CHK121-14286</strain>
    </source>
</reference>
<comment type="similarity">
    <text evidence="2">In the N-terminal section; belongs to the zinc metallo-hydrolase group 3 family.</text>
</comment>
<proteinExistence type="inferred from homology"/>
<dbReference type="Gene3D" id="3.60.15.10">
    <property type="entry name" value="Ribonuclease Z/Hydroxyacylglutathione hydrolase-like"/>
    <property type="match status" value="1"/>
</dbReference>
<dbReference type="GO" id="GO:0016491">
    <property type="term" value="F:oxidoreductase activity"/>
    <property type="evidence" value="ECO:0007669"/>
    <property type="project" value="InterPro"/>
</dbReference>
<dbReference type="AlphaFoldDB" id="A0A9D1E4A8"/>
<protein>
    <submittedName>
        <fullName evidence="6">FprA family A-type flavoprotein</fullName>
    </submittedName>
</protein>
<evidence type="ECO:0000259" key="5">
    <source>
        <dbReference type="PROSITE" id="PS50902"/>
    </source>
</evidence>
<dbReference type="InterPro" id="IPR016440">
    <property type="entry name" value="Rubredoxin-O_OxRdtase"/>
</dbReference>
<dbReference type="InterPro" id="IPR001279">
    <property type="entry name" value="Metallo-B-lactamas"/>
</dbReference>
<reference evidence="6" key="2">
    <citation type="journal article" date="2021" name="PeerJ">
        <title>Extensive microbial diversity within the chicken gut microbiome revealed by metagenomics and culture.</title>
        <authorList>
            <person name="Gilroy R."/>
            <person name="Ravi A."/>
            <person name="Getino M."/>
            <person name="Pursley I."/>
            <person name="Horton D.L."/>
            <person name="Alikhan N.F."/>
            <person name="Baker D."/>
            <person name="Gharbi K."/>
            <person name="Hall N."/>
            <person name="Watson M."/>
            <person name="Adriaenssens E.M."/>
            <person name="Foster-Nyarko E."/>
            <person name="Jarju S."/>
            <person name="Secka A."/>
            <person name="Antonio M."/>
            <person name="Oren A."/>
            <person name="Chaudhuri R.R."/>
            <person name="La Ragione R."/>
            <person name="Hildebrand F."/>
            <person name="Pallen M.J."/>
        </authorList>
    </citation>
    <scope>NUCLEOTIDE SEQUENCE</scope>
    <source>
        <strain evidence="6">CHK121-14286</strain>
    </source>
</reference>
<dbReference type="Pfam" id="PF19583">
    <property type="entry name" value="ODP"/>
    <property type="match status" value="1"/>
</dbReference>
<evidence type="ECO:0000313" key="6">
    <source>
        <dbReference type="EMBL" id="HIR65849.1"/>
    </source>
</evidence>
<dbReference type="GO" id="GO:0009055">
    <property type="term" value="F:electron transfer activity"/>
    <property type="evidence" value="ECO:0007669"/>
    <property type="project" value="InterPro"/>
</dbReference>
<name>A0A9D1E4A8_9BACT</name>